<evidence type="ECO:0008006" key="4">
    <source>
        <dbReference type="Google" id="ProtNLM"/>
    </source>
</evidence>
<dbReference type="EMBL" id="CATQJA010000790">
    <property type="protein sequence ID" value="CAJ0564053.1"/>
    <property type="molecule type" value="Genomic_DNA"/>
</dbReference>
<feature type="non-terminal residue" evidence="2">
    <location>
        <position position="1"/>
    </location>
</feature>
<reference evidence="2" key="1">
    <citation type="submission" date="2023-06" db="EMBL/GenBank/DDBJ databases">
        <authorList>
            <person name="Delattre M."/>
        </authorList>
    </citation>
    <scope>NUCLEOTIDE SEQUENCE</scope>
    <source>
        <strain evidence="2">AF72</strain>
    </source>
</reference>
<keyword evidence="1" id="KW-0732">Signal</keyword>
<keyword evidence="3" id="KW-1185">Reference proteome</keyword>
<sequence length="283" mass="32111">MKHLLLLLVAAAPLCLALPESISFVEPADLPEEFMQAHLGSNDAQVCIDKQLLQCQNSFNWYLNITSDADWTNPTVLIHLIQGFYEQGISGILKLCTARTYFQQCLGSSYMACMQPTKFLSKGQSLRDAWRYIGVMRELEFQCNGGFLQTTQNWDCILQIQKSQKDMYAQCQDAFHNATQKDPTIVCQASVDFSNCARAPYFVGCGADAGWWECERVRISLNLDQSCPENLCAFNHFLAPQPSSLNKYLSHGEKLAQTQHVSQNKLDFLADRVRRIEKRMTNN</sequence>
<organism evidence="2 3">
    <name type="scientific">Mesorhabditis spiculigera</name>
    <dbReference type="NCBI Taxonomy" id="96644"/>
    <lineage>
        <taxon>Eukaryota</taxon>
        <taxon>Metazoa</taxon>
        <taxon>Ecdysozoa</taxon>
        <taxon>Nematoda</taxon>
        <taxon>Chromadorea</taxon>
        <taxon>Rhabditida</taxon>
        <taxon>Rhabditina</taxon>
        <taxon>Rhabditomorpha</taxon>
        <taxon>Rhabditoidea</taxon>
        <taxon>Rhabditidae</taxon>
        <taxon>Mesorhabditinae</taxon>
        <taxon>Mesorhabditis</taxon>
    </lineage>
</organism>
<dbReference type="Proteomes" id="UP001177023">
    <property type="component" value="Unassembled WGS sequence"/>
</dbReference>
<dbReference type="PANTHER" id="PTHR34311">
    <property type="entry name" value="PROTEIN CBG21698-RELATED"/>
    <property type="match status" value="1"/>
</dbReference>
<accession>A0AA36FVN7</accession>
<evidence type="ECO:0000256" key="1">
    <source>
        <dbReference type="SAM" id="SignalP"/>
    </source>
</evidence>
<evidence type="ECO:0000313" key="3">
    <source>
        <dbReference type="Proteomes" id="UP001177023"/>
    </source>
</evidence>
<dbReference type="PANTHER" id="PTHR34311:SF3">
    <property type="entry name" value="DUF19 DOMAIN-CONTAINING PROTEIN"/>
    <property type="match status" value="1"/>
</dbReference>
<feature type="chain" id="PRO_5041301699" description="Secreted protein" evidence="1">
    <location>
        <begin position="18"/>
        <end position="283"/>
    </location>
</feature>
<evidence type="ECO:0000313" key="2">
    <source>
        <dbReference type="EMBL" id="CAJ0564053.1"/>
    </source>
</evidence>
<proteinExistence type="predicted"/>
<protein>
    <recommendedName>
        <fullName evidence="4">Secreted protein</fullName>
    </recommendedName>
</protein>
<feature type="signal peptide" evidence="1">
    <location>
        <begin position="1"/>
        <end position="17"/>
    </location>
</feature>
<name>A0AA36FVN7_9BILA</name>
<gene>
    <name evidence="2" type="ORF">MSPICULIGERA_LOCUS2749</name>
</gene>
<dbReference type="AlphaFoldDB" id="A0AA36FVN7"/>
<comment type="caution">
    <text evidence="2">The sequence shown here is derived from an EMBL/GenBank/DDBJ whole genome shotgun (WGS) entry which is preliminary data.</text>
</comment>